<comment type="caution">
    <text evidence="1">The sequence shown here is derived from an EMBL/GenBank/DDBJ whole genome shotgun (WGS) entry which is preliminary data.</text>
</comment>
<dbReference type="AlphaFoldDB" id="A0A095USV9"/>
<protein>
    <submittedName>
        <fullName evidence="1">Uncharacterized protein</fullName>
    </submittedName>
</protein>
<name>A0A095USV9_9GAMM</name>
<sequence>MDTIIDRQENLTLNGRGTVTLLHFHQGMVLLVGEDAVGLYRDRIAIDDPLANGVIGYESIPPSLQPQWNENCGYVREHQSGYVGLNEGGVLFIRPDGVALYPSGSDALQNRAMSWLIPFPPLNA</sequence>
<keyword evidence="2" id="KW-1185">Reference proteome</keyword>
<proteinExistence type="predicted"/>
<evidence type="ECO:0000313" key="1">
    <source>
        <dbReference type="EMBL" id="KGD65585.1"/>
    </source>
</evidence>
<dbReference type="PATRIC" id="fig|1177154.3.peg.816"/>
<dbReference type="EMBL" id="ARXV01000003">
    <property type="protein sequence ID" value="KGD65585.1"/>
    <property type="molecule type" value="Genomic_DNA"/>
</dbReference>
<dbReference type="eggNOG" id="ENOG5033HEB">
    <property type="taxonomic scope" value="Bacteria"/>
</dbReference>
<dbReference type="Proteomes" id="UP000029444">
    <property type="component" value="Unassembled WGS sequence"/>
</dbReference>
<evidence type="ECO:0000313" key="2">
    <source>
        <dbReference type="Proteomes" id="UP000029444"/>
    </source>
</evidence>
<dbReference type="RefSeq" id="WP_035230732.1">
    <property type="nucleotide sequence ID" value="NZ_ARXV01000003.1"/>
</dbReference>
<organism evidence="1 2">
    <name type="scientific">Alcanivorax nanhaiticus</name>
    <dbReference type="NCBI Taxonomy" id="1177154"/>
    <lineage>
        <taxon>Bacteria</taxon>
        <taxon>Pseudomonadati</taxon>
        <taxon>Pseudomonadota</taxon>
        <taxon>Gammaproteobacteria</taxon>
        <taxon>Oceanospirillales</taxon>
        <taxon>Alcanivoracaceae</taxon>
        <taxon>Alcanivorax</taxon>
    </lineage>
</organism>
<reference evidence="1 2" key="1">
    <citation type="submission" date="2012-09" db="EMBL/GenBank/DDBJ databases">
        <title>Genome Sequence of alkane-degrading Bacterium Alcanivorax sp. 19-m-6.</title>
        <authorList>
            <person name="Lai Q."/>
            <person name="Shao Z."/>
        </authorList>
    </citation>
    <scope>NUCLEOTIDE SEQUENCE [LARGE SCALE GENOMIC DNA]</scope>
    <source>
        <strain evidence="1 2">19-m-6</strain>
    </source>
</reference>
<gene>
    <name evidence="1" type="ORF">Y5S_00809</name>
</gene>
<dbReference type="OrthoDB" id="6077432at2"/>
<accession>A0A095USV9</accession>
<dbReference type="STRING" id="1177154.Y5S_00809"/>